<feature type="chain" id="PRO_5020242048" evidence="3">
    <location>
        <begin position="23"/>
        <end position="198"/>
    </location>
</feature>
<organism evidence="4 5">
    <name type="scientific">Monodon monoceros</name>
    <name type="common">Narwhal</name>
    <name type="synonym">Ceratodon monodon</name>
    <dbReference type="NCBI Taxonomy" id="40151"/>
    <lineage>
        <taxon>Eukaryota</taxon>
        <taxon>Metazoa</taxon>
        <taxon>Chordata</taxon>
        <taxon>Craniata</taxon>
        <taxon>Vertebrata</taxon>
        <taxon>Euteleostomi</taxon>
        <taxon>Mammalia</taxon>
        <taxon>Eutheria</taxon>
        <taxon>Laurasiatheria</taxon>
        <taxon>Artiodactyla</taxon>
        <taxon>Whippomorpha</taxon>
        <taxon>Cetacea</taxon>
        <taxon>Odontoceti</taxon>
        <taxon>Monodontidae</taxon>
        <taxon>Monodon</taxon>
    </lineage>
</organism>
<dbReference type="EMBL" id="RWIC01000005">
    <property type="protein sequence ID" value="TKC53525.1"/>
    <property type="molecule type" value="Genomic_DNA"/>
</dbReference>
<evidence type="ECO:0000256" key="3">
    <source>
        <dbReference type="SAM" id="SignalP"/>
    </source>
</evidence>
<dbReference type="InterPro" id="IPR004963">
    <property type="entry name" value="PAE/NOTUM"/>
</dbReference>
<feature type="signal peptide" evidence="3">
    <location>
        <begin position="1"/>
        <end position="22"/>
    </location>
</feature>
<dbReference type="Proteomes" id="UP000308365">
    <property type="component" value="Unassembled WGS sequence"/>
</dbReference>
<comment type="similarity">
    <text evidence="1">Belongs to the pectinacetylesterase family. Notum subfamily.</text>
</comment>
<dbReference type="PANTHER" id="PTHR21562">
    <property type="entry name" value="NOTUM-RELATED"/>
    <property type="match status" value="1"/>
</dbReference>
<evidence type="ECO:0000313" key="4">
    <source>
        <dbReference type="EMBL" id="TKC53525.1"/>
    </source>
</evidence>
<evidence type="ECO:0000256" key="2">
    <source>
        <dbReference type="SAM" id="MobiDB-lite"/>
    </source>
</evidence>
<sequence>MGRGVRVLLLLGLLHWAGGGEGRKTWRRRGQQPPPPPPPPRAEAATAAGQPVESFPLDFTAVEGNMDSFMAQVKSLAQSLYPCSAQQLNEDLRLHLLLNTSVTCNDGSSAGWALQPQLTARSAHFPCSYYLKESKGSRRWLLFLEGGWYCFNRENCDSRYDTMRRLMSSKDWPLTRTGTGILSSQPEENPHWWNANMV</sequence>
<feature type="region of interest" description="Disordered" evidence="2">
    <location>
        <begin position="21"/>
        <end position="48"/>
    </location>
</feature>
<dbReference type="GO" id="GO:0090090">
    <property type="term" value="P:negative regulation of canonical Wnt signaling pathway"/>
    <property type="evidence" value="ECO:0007669"/>
    <property type="project" value="TreeGrafter"/>
</dbReference>
<feature type="compositionally biased region" description="Pro residues" evidence="2">
    <location>
        <begin position="32"/>
        <end position="41"/>
    </location>
</feature>
<evidence type="ECO:0000256" key="1">
    <source>
        <dbReference type="ARBA" id="ARBA00010213"/>
    </source>
</evidence>
<name>A0A4U1FT29_MONMO</name>
<dbReference type="Pfam" id="PF03283">
    <property type="entry name" value="PAE"/>
    <property type="match status" value="1"/>
</dbReference>
<dbReference type="PANTHER" id="PTHR21562:SF7">
    <property type="entry name" value="PALMITOLEOYL-PROTEIN CARBOXYLESTERASE NOTUM"/>
    <property type="match status" value="1"/>
</dbReference>
<reference evidence="5" key="1">
    <citation type="journal article" date="2019" name="IScience">
        <title>Narwhal Genome Reveals Long-Term Low Genetic Diversity despite Current Large Abundance Size.</title>
        <authorList>
            <person name="Westbury M.V."/>
            <person name="Petersen B."/>
            <person name="Garde E."/>
            <person name="Heide-Jorgensen M.P."/>
            <person name="Lorenzen E.D."/>
        </authorList>
    </citation>
    <scope>NUCLEOTIDE SEQUENCE [LARGE SCALE GENOMIC DNA]</scope>
</reference>
<proteinExistence type="inferred from homology"/>
<evidence type="ECO:0000313" key="5">
    <source>
        <dbReference type="Proteomes" id="UP000308365"/>
    </source>
</evidence>
<protein>
    <submittedName>
        <fullName evidence="4">Uncharacterized protein</fullName>
    </submittedName>
</protein>
<dbReference type="AlphaFoldDB" id="A0A4U1FT29"/>
<accession>A0A4U1FT29</accession>
<comment type="caution">
    <text evidence="4">The sequence shown here is derived from an EMBL/GenBank/DDBJ whole genome shotgun (WGS) entry which is preliminary data.</text>
</comment>
<gene>
    <name evidence="4" type="ORF">EI555_014981</name>
</gene>
<dbReference type="GO" id="GO:1990699">
    <property type="term" value="F:palmitoleyl hydrolase activity"/>
    <property type="evidence" value="ECO:0007669"/>
    <property type="project" value="TreeGrafter"/>
</dbReference>
<keyword evidence="3" id="KW-0732">Signal</keyword>